<feature type="compositionally biased region" description="Polar residues" evidence="11">
    <location>
        <begin position="608"/>
        <end position="621"/>
    </location>
</feature>
<dbReference type="GO" id="GO:0006890">
    <property type="term" value="P:retrograde vesicle-mediated transport, Golgi to endoplasmic reticulum"/>
    <property type="evidence" value="ECO:0007669"/>
    <property type="project" value="InterPro"/>
</dbReference>
<dbReference type="PANTHER" id="PTHR10805:SF0">
    <property type="entry name" value="COATOMER SUBUNIT EPSILON"/>
    <property type="match status" value="1"/>
</dbReference>
<dbReference type="AlphaFoldDB" id="A0AAD6IYR5"/>
<evidence type="ECO:0000256" key="10">
    <source>
        <dbReference type="ARBA" id="ARBA00023329"/>
    </source>
</evidence>
<comment type="similarity">
    <text evidence="3">Belongs to the COPE family.</text>
</comment>
<evidence type="ECO:0008006" key="14">
    <source>
        <dbReference type="Google" id="ProtNLM"/>
    </source>
</evidence>
<evidence type="ECO:0000256" key="3">
    <source>
        <dbReference type="ARBA" id="ARBA00008827"/>
    </source>
</evidence>
<comment type="subcellular location">
    <subcellularLocation>
        <location evidence="2">Cytoplasmic vesicle</location>
        <location evidence="2">COPI-coated vesicle membrane</location>
        <topology evidence="2">Peripheral membrane protein</topology>
        <orientation evidence="2">Cytoplasmic side</orientation>
    </subcellularLocation>
    <subcellularLocation>
        <location evidence="1">Golgi apparatus membrane</location>
        <topology evidence="1">Peripheral membrane protein</topology>
        <orientation evidence="1">Cytoplasmic side</orientation>
    </subcellularLocation>
</comment>
<keyword evidence="9" id="KW-0472">Membrane</keyword>
<dbReference type="GO" id="GO:0006888">
    <property type="term" value="P:endoplasmic reticulum to Golgi vesicle-mediated transport"/>
    <property type="evidence" value="ECO:0007669"/>
    <property type="project" value="TreeGrafter"/>
</dbReference>
<keyword evidence="7" id="KW-0653">Protein transport</keyword>
<reference evidence="12" key="1">
    <citation type="submission" date="2023-01" db="EMBL/GenBank/DDBJ databases">
        <title>The chitinases involved in constricting ring structure development in the nematode-trapping fungus Drechslerella dactyloides.</title>
        <authorList>
            <person name="Wang R."/>
            <person name="Zhang L."/>
            <person name="Tang P."/>
            <person name="Li S."/>
            <person name="Liang L."/>
        </authorList>
    </citation>
    <scope>NUCLEOTIDE SEQUENCE</scope>
    <source>
        <strain evidence="12">YMF1.00031</strain>
    </source>
</reference>
<evidence type="ECO:0000256" key="8">
    <source>
        <dbReference type="ARBA" id="ARBA00023034"/>
    </source>
</evidence>
<dbReference type="GO" id="GO:0000139">
    <property type="term" value="C:Golgi membrane"/>
    <property type="evidence" value="ECO:0007669"/>
    <property type="project" value="UniProtKB-SubCell"/>
</dbReference>
<dbReference type="GO" id="GO:0006891">
    <property type="term" value="P:intra-Golgi vesicle-mediated transport"/>
    <property type="evidence" value="ECO:0007669"/>
    <property type="project" value="TreeGrafter"/>
</dbReference>
<evidence type="ECO:0000256" key="2">
    <source>
        <dbReference type="ARBA" id="ARBA00004347"/>
    </source>
</evidence>
<feature type="region of interest" description="Disordered" evidence="11">
    <location>
        <begin position="597"/>
        <end position="621"/>
    </location>
</feature>
<organism evidence="12 13">
    <name type="scientific">Drechslerella dactyloides</name>
    <name type="common">Nematode-trapping fungus</name>
    <name type="synonym">Arthrobotrys dactyloides</name>
    <dbReference type="NCBI Taxonomy" id="74499"/>
    <lineage>
        <taxon>Eukaryota</taxon>
        <taxon>Fungi</taxon>
        <taxon>Dikarya</taxon>
        <taxon>Ascomycota</taxon>
        <taxon>Pezizomycotina</taxon>
        <taxon>Orbiliomycetes</taxon>
        <taxon>Orbiliales</taxon>
        <taxon>Orbiliaceae</taxon>
        <taxon>Drechslerella</taxon>
    </lineage>
</organism>
<name>A0AAD6IYR5_DREDA</name>
<dbReference type="GO" id="GO:0005198">
    <property type="term" value="F:structural molecule activity"/>
    <property type="evidence" value="ECO:0007669"/>
    <property type="project" value="InterPro"/>
</dbReference>
<keyword evidence="5" id="KW-0963">Cytoplasm</keyword>
<gene>
    <name evidence="12" type="ORF">Dda_3892</name>
</gene>
<keyword evidence="4" id="KW-0813">Transport</keyword>
<evidence type="ECO:0000256" key="11">
    <source>
        <dbReference type="SAM" id="MobiDB-lite"/>
    </source>
</evidence>
<evidence type="ECO:0000256" key="7">
    <source>
        <dbReference type="ARBA" id="ARBA00022927"/>
    </source>
</evidence>
<comment type="caution">
    <text evidence="12">The sequence shown here is derived from an EMBL/GenBank/DDBJ whole genome shotgun (WGS) entry which is preliminary data.</text>
</comment>
<evidence type="ECO:0000313" key="12">
    <source>
        <dbReference type="EMBL" id="KAJ6261224.1"/>
    </source>
</evidence>
<dbReference type="GO" id="GO:0030126">
    <property type="term" value="C:COPI vesicle coat"/>
    <property type="evidence" value="ECO:0007669"/>
    <property type="project" value="TreeGrafter"/>
</dbReference>
<sequence length="1000" mass="106760">MFQADVSASAAVSAPSSVSLAGRSLGTGGILMSGLSAVIKHHHLNPASWPAFISAGNAIANVPLPDLAFHELVGLFGVCRGGELALVNDPGAGVHWRVDEVVLADEAEGPGCRGVAEDFEVVDGARAGEGEGPFAGEDVGVGEGFRLRFVLGQVDGVWCRVGGEDCEVYGWWSIAGDGGRRESDLACKFTQLVLRMWLRGLHTCIVKLADQSAGEVDNAVLTVGFILQFEQLVSRRGRRSEQLAVWDVDGFTAFDGCHVEGAADVAQGGTLRRSSRHCCRRSELLEAVGSGQIWAMREDVGDGGSWVEEMPGDAAKSMTIGRRRYSPSVKSETCSCILSLSSGSSWRNLTSAISALFASLSSTSLVRIGRSIFLWNIGEKYAPFCFPSPSPSPCCLRITSATSRAGDALTVRQVVVELGVFRGAFVVPGTEEGEVETWIALGRCCDGLDDDVAQAVRVGGEVRQDGPGVHCAQTRFRGVFGQWPFAIRWIGNLEALDDGLQHGDGVVCRILDVPSGVGCDLVDKVAGCGGLEGAARAFIGDVLSATEEGYAGFCVRGLAEGRDGTEEELVVRVHFGGRLCGSKSRRIEQDSVNVPVKLGEKTSGPKGSRSTGIPSSESTSILRGCSRTSRDAKFALYLRSWPLGLPPEEAGLDDIVKTEDVDCLKGNGGEIDYQGIRCGEQMDGWLGACNPKLASSSSSDRLHFSPTPRHHQSFVSFQHTVQQCSGQYQKVVEFDTKAFSASNQTAARVLQLRSRIALGEHEEVLAELEGEDEPELAAVKAFARFSTEEAEAALDDIEDLAKISPDNPTVQVIGGIMLQRLGKTEEALALLSQHQGNLEAVSIIVQIRLAQNRTDLAVKEVVAAKKWAQDSLVINIAEAWVGLRVGGDKYQQSYYVFEELAQAPSTSSNRSLVGQAISELHLGRLPEAEVALQQALEKDKTDGDALANKVVLTAMLGGDTAEHWGALEAVDPSHPMVIDAEEKKELFERAASKYAGKAAA</sequence>
<dbReference type="PANTHER" id="PTHR10805">
    <property type="entry name" value="COATOMER SUBUNIT EPSILON"/>
    <property type="match status" value="1"/>
</dbReference>
<evidence type="ECO:0000256" key="1">
    <source>
        <dbReference type="ARBA" id="ARBA00004255"/>
    </source>
</evidence>
<accession>A0AAD6IYR5</accession>
<dbReference type="SUPFAM" id="SSF48452">
    <property type="entry name" value="TPR-like"/>
    <property type="match status" value="1"/>
</dbReference>
<dbReference type="Gene3D" id="1.25.40.10">
    <property type="entry name" value="Tetratricopeptide repeat domain"/>
    <property type="match status" value="1"/>
</dbReference>
<evidence type="ECO:0000256" key="4">
    <source>
        <dbReference type="ARBA" id="ARBA00022448"/>
    </source>
</evidence>
<protein>
    <recommendedName>
        <fullName evidence="14">Coatomer subunit epsilon</fullName>
    </recommendedName>
</protein>
<keyword evidence="10" id="KW-0968">Cytoplasmic vesicle</keyword>
<evidence type="ECO:0000256" key="6">
    <source>
        <dbReference type="ARBA" id="ARBA00022892"/>
    </source>
</evidence>
<dbReference type="Proteomes" id="UP001221413">
    <property type="component" value="Unassembled WGS sequence"/>
</dbReference>
<dbReference type="InterPro" id="IPR006822">
    <property type="entry name" value="Coatomer_esu"/>
</dbReference>
<evidence type="ECO:0000256" key="9">
    <source>
        <dbReference type="ARBA" id="ARBA00023136"/>
    </source>
</evidence>
<keyword evidence="6" id="KW-0931">ER-Golgi transport</keyword>
<keyword evidence="13" id="KW-1185">Reference proteome</keyword>
<dbReference type="EMBL" id="JAQGDS010000004">
    <property type="protein sequence ID" value="KAJ6261224.1"/>
    <property type="molecule type" value="Genomic_DNA"/>
</dbReference>
<evidence type="ECO:0000313" key="13">
    <source>
        <dbReference type="Proteomes" id="UP001221413"/>
    </source>
</evidence>
<dbReference type="Pfam" id="PF04733">
    <property type="entry name" value="Coatomer_E"/>
    <property type="match status" value="1"/>
</dbReference>
<keyword evidence="8" id="KW-0333">Golgi apparatus</keyword>
<dbReference type="InterPro" id="IPR011990">
    <property type="entry name" value="TPR-like_helical_dom_sf"/>
</dbReference>
<proteinExistence type="inferred from homology"/>
<evidence type="ECO:0000256" key="5">
    <source>
        <dbReference type="ARBA" id="ARBA00022490"/>
    </source>
</evidence>
<dbReference type="GO" id="GO:0015031">
    <property type="term" value="P:protein transport"/>
    <property type="evidence" value="ECO:0007669"/>
    <property type="project" value="UniProtKB-KW"/>
</dbReference>